<evidence type="ECO:0000313" key="2">
    <source>
        <dbReference type="EMBL" id="MDQ9170514.1"/>
    </source>
</evidence>
<dbReference type="CDD" id="cd01324">
    <property type="entry name" value="cbb3_Oxidase_CcoQ"/>
    <property type="match status" value="1"/>
</dbReference>
<dbReference type="Proteomes" id="UP001225596">
    <property type="component" value="Unassembled WGS sequence"/>
</dbReference>
<accession>A0ABU1BNT5</accession>
<reference evidence="2 3" key="1">
    <citation type="submission" date="2023-08" db="EMBL/GenBank/DDBJ databases">
        <title>Oxalobacteraceae gen .nov., isolated from river sludge outside the plant.</title>
        <authorList>
            <person name="Zhao S.Y."/>
        </authorList>
    </citation>
    <scope>NUCLEOTIDE SEQUENCE [LARGE SCALE GENOMIC DNA]</scope>
    <source>
        <strain evidence="2 3">R-40</strain>
    </source>
</reference>
<evidence type="ECO:0000256" key="1">
    <source>
        <dbReference type="SAM" id="Phobius"/>
    </source>
</evidence>
<evidence type="ECO:0000313" key="3">
    <source>
        <dbReference type="Proteomes" id="UP001225596"/>
    </source>
</evidence>
<dbReference type="Pfam" id="PF05545">
    <property type="entry name" value="FixQ"/>
    <property type="match status" value="1"/>
</dbReference>
<protein>
    <submittedName>
        <fullName evidence="2">Cbb3-type cytochrome c oxidase subunit 3</fullName>
    </submittedName>
</protein>
<organism evidence="2 3">
    <name type="scientific">Keguizhuia sedimenti</name>
    <dbReference type="NCBI Taxonomy" id="3064264"/>
    <lineage>
        <taxon>Bacteria</taxon>
        <taxon>Pseudomonadati</taxon>
        <taxon>Pseudomonadota</taxon>
        <taxon>Betaproteobacteria</taxon>
        <taxon>Burkholderiales</taxon>
        <taxon>Oxalobacteraceae</taxon>
        <taxon>Keguizhuia</taxon>
    </lineage>
</organism>
<dbReference type="EMBL" id="JAUYVH010000004">
    <property type="protein sequence ID" value="MDQ9170514.1"/>
    <property type="molecule type" value="Genomic_DNA"/>
</dbReference>
<comment type="caution">
    <text evidence="2">The sequence shown here is derived from an EMBL/GenBank/DDBJ whole genome shotgun (WGS) entry which is preliminary data.</text>
</comment>
<feature type="transmembrane region" description="Helical" evidence="1">
    <location>
        <begin position="12"/>
        <end position="30"/>
    </location>
</feature>
<keyword evidence="1" id="KW-1133">Transmembrane helix</keyword>
<sequence>MTIGSLIIDMRSVVTVASFITFLGIVWWAYSSRRRESFEQAAYLALNDDDLGDMPRRENKHG</sequence>
<gene>
    <name evidence="2" type="ORF">Q8A64_08830</name>
</gene>
<keyword evidence="1" id="KW-0812">Transmembrane</keyword>
<keyword evidence="1" id="KW-0472">Membrane</keyword>
<dbReference type="InterPro" id="IPR008621">
    <property type="entry name" value="Cbb3-typ_cyt_oxidase_comp"/>
</dbReference>
<dbReference type="RefSeq" id="WP_338436447.1">
    <property type="nucleotide sequence ID" value="NZ_JAUYVH010000004.1"/>
</dbReference>
<proteinExistence type="predicted"/>
<keyword evidence="3" id="KW-1185">Reference proteome</keyword>
<name>A0ABU1BNT5_9BURK</name>